<sequence>MASKSAHTPAFGGAHAAGIFSDMTVDGPVIGTLVVIMDRARNLPNKRTMGKQDPYCAARLGKEAKKTRTDKRGGQTPRWDQELRFTVHDSPDYNRLKVSVFNDDKKTELIGEAWANLQSVITPGGGQSDEWLGLNCKGKYAGELRMEITFYDTRPKADNLVPEKKRISTRPEGKATVGGAREMAPVKRRPLPSDPTGATPSPVHTPEHRGLRGMRAGPRELGSPRHQQTPKETPPSHRSQADTSNRRPVPDSSPLHPASISIQNTPQRPPPQSAYSTPPNPRLSNQRIPAPRDENFDMSYAAPKPYEVKPIDPLPQHVRHAEPRRMSQEDSRSPRSYQQPPQHPAEPVHSHSAPAVPTQHSYEPSAHEQQIQNQQKQIEYLQQQLLQHQQQPQPQPQPARIEPTQQPPPSHAHEQYQDPAYQVAPLRSSRNRGYSQEQASPQNPYYGQRFIEAPPPQEESPTHRRRSAMQPMVEDEDDMPPPPPMHKRNASTLPHPNQESHEMYQDDTPAPLNFAPRSQEDSHRRSFGAVPQEYEPTDYAPRQPSERRYTHPRMPTQSPSRPVSRDAMVPSPLRQEPLHQEPLHQEPPRPEPVRQEMPALPSSLIAGLNPARQEIETPPYEAPPSYDTAPRLRHYSEPAEYRAITQFETPVQSQELVHHSAYQMNDYYPHDPPEQPRQRSPPVYDPTPLIKPRATSPGVNPRYSPNPAPDRYSPNPTPDRYSPNPDMDRYSPHPDMDRHSPNPVTDRSSRMPARSMPTRKSVSPRPPPPGEDFGERRLSGIAFNPDSFDVYNPRVSKSPIPSDDEQERPGSRMEYNDKGQIVTFNGRVVDASDHLPVDNWAPEPVPKGTVKEKAPRTRTQPNGSRDLEAAMQREERYQRDRAERERLRHAASMNFDNSTALVPARHDFNDYNSPVNAGALVLASQHAPQPISTGRNRLQKRDQQARPVSSYDSSPLQFNLPDRQVLRERENPNTYGSLGYDRHGTQRHSIAAPPIPAKVPIDMGGGSYGSQNEDMALSLELQSIDIGPGSGRRPRGTVRRQYGF</sequence>
<organism evidence="3 4">
    <name type="scientific">Curvularia clavata</name>
    <dbReference type="NCBI Taxonomy" id="95742"/>
    <lineage>
        <taxon>Eukaryota</taxon>
        <taxon>Fungi</taxon>
        <taxon>Dikarya</taxon>
        <taxon>Ascomycota</taxon>
        <taxon>Pezizomycotina</taxon>
        <taxon>Dothideomycetes</taxon>
        <taxon>Pleosporomycetidae</taxon>
        <taxon>Pleosporales</taxon>
        <taxon>Pleosporineae</taxon>
        <taxon>Pleosporaceae</taxon>
        <taxon>Curvularia</taxon>
    </lineage>
</organism>
<feature type="region of interest" description="Disordered" evidence="1">
    <location>
        <begin position="834"/>
        <end position="885"/>
    </location>
</feature>
<feature type="compositionally biased region" description="Basic and acidic residues" evidence="1">
    <location>
        <begin position="319"/>
        <end position="333"/>
    </location>
</feature>
<dbReference type="EMBL" id="CP089277">
    <property type="protein sequence ID" value="USP78840.1"/>
    <property type="molecule type" value="Genomic_DNA"/>
</dbReference>
<feature type="region of interest" description="Disordered" evidence="1">
    <location>
        <begin position="930"/>
        <end position="960"/>
    </location>
</feature>
<gene>
    <name evidence="3" type="ORF">yc1106_06114</name>
</gene>
<feature type="compositionally biased region" description="Basic and acidic residues" evidence="1">
    <location>
        <begin position="726"/>
        <end position="740"/>
    </location>
</feature>
<feature type="compositionally biased region" description="Basic and acidic residues" evidence="1">
    <location>
        <begin position="807"/>
        <end position="817"/>
    </location>
</feature>
<feature type="compositionally biased region" description="Polar residues" evidence="1">
    <location>
        <begin position="273"/>
        <end position="287"/>
    </location>
</feature>
<accession>A0A9Q8ZAX6</accession>
<protein>
    <recommendedName>
        <fullName evidence="2">C2 domain-containing protein</fullName>
    </recommendedName>
</protein>
<name>A0A9Q8ZAX6_CURCL</name>
<dbReference type="InterPro" id="IPR037791">
    <property type="entry name" value="C2_fungal_Inn1"/>
</dbReference>
<dbReference type="OrthoDB" id="270970at2759"/>
<feature type="compositionally biased region" description="Polar residues" evidence="1">
    <location>
        <begin position="225"/>
        <end position="243"/>
    </location>
</feature>
<feature type="region of interest" description="Disordered" evidence="1">
    <location>
        <begin position="652"/>
        <end position="819"/>
    </location>
</feature>
<feature type="compositionally biased region" description="Polar residues" evidence="1">
    <location>
        <begin position="946"/>
        <end position="957"/>
    </location>
</feature>
<feature type="compositionally biased region" description="Basic and acidic residues" evidence="1">
    <location>
        <begin position="865"/>
        <end position="885"/>
    </location>
</feature>
<proteinExistence type="predicted"/>
<dbReference type="PROSITE" id="PS50004">
    <property type="entry name" value="C2"/>
    <property type="match status" value="1"/>
</dbReference>
<feature type="compositionally biased region" description="Basic and acidic residues" evidence="1">
    <location>
        <begin position="576"/>
        <end position="594"/>
    </location>
</feature>
<feature type="region of interest" description="Disordered" evidence="1">
    <location>
        <begin position="1024"/>
        <end position="1044"/>
    </location>
</feature>
<feature type="region of interest" description="Disordered" evidence="1">
    <location>
        <begin position="161"/>
        <end position="596"/>
    </location>
</feature>
<dbReference type="SUPFAM" id="SSF49562">
    <property type="entry name" value="C2 domain (Calcium/lipid-binding domain, CaLB)"/>
    <property type="match status" value="1"/>
</dbReference>
<evidence type="ECO:0000313" key="4">
    <source>
        <dbReference type="Proteomes" id="UP001056012"/>
    </source>
</evidence>
<dbReference type="SMART" id="SM00239">
    <property type="entry name" value="C2"/>
    <property type="match status" value="1"/>
</dbReference>
<dbReference type="InterPro" id="IPR052981">
    <property type="entry name" value="Ingression_C2_domain"/>
</dbReference>
<keyword evidence="4" id="KW-1185">Reference proteome</keyword>
<feature type="compositionally biased region" description="Polar residues" evidence="1">
    <location>
        <begin position="431"/>
        <end position="445"/>
    </location>
</feature>
<dbReference type="AlphaFoldDB" id="A0A9Q8ZAX6"/>
<feature type="domain" description="C2" evidence="2">
    <location>
        <begin position="14"/>
        <end position="132"/>
    </location>
</feature>
<evidence type="ECO:0000256" key="1">
    <source>
        <dbReference type="SAM" id="MobiDB-lite"/>
    </source>
</evidence>
<dbReference type="InterPro" id="IPR035892">
    <property type="entry name" value="C2_domain_sf"/>
</dbReference>
<evidence type="ECO:0000313" key="3">
    <source>
        <dbReference type="EMBL" id="USP78840.1"/>
    </source>
</evidence>
<feature type="compositionally biased region" description="Basic and acidic residues" evidence="1">
    <location>
        <begin position="668"/>
        <end position="677"/>
    </location>
</feature>
<reference evidence="3" key="1">
    <citation type="submission" date="2021-12" db="EMBL/GenBank/DDBJ databases">
        <title>Curvularia clavata genome.</title>
        <authorList>
            <person name="Cao Y."/>
        </authorList>
    </citation>
    <scope>NUCLEOTIDE SEQUENCE</scope>
    <source>
        <strain evidence="3">Yc1106</strain>
    </source>
</reference>
<dbReference type="PANTHER" id="PTHR47052:SF3">
    <property type="entry name" value="INGRESSION PROTEIN 1"/>
    <property type="match status" value="1"/>
</dbReference>
<dbReference type="PANTHER" id="PTHR47052">
    <property type="entry name" value="CONSERVED SERINE PROLINE-RICH PROTEIN (AFU_ORTHOLOGUE AFUA_2G01790)"/>
    <property type="match status" value="1"/>
</dbReference>
<dbReference type="VEuPathDB" id="FungiDB:yc1106_06114"/>
<evidence type="ECO:0000259" key="2">
    <source>
        <dbReference type="PROSITE" id="PS50004"/>
    </source>
</evidence>
<dbReference type="CDD" id="cd08681">
    <property type="entry name" value="C2_fungal_Inn1p-like"/>
    <property type="match status" value="1"/>
</dbReference>
<dbReference type="Gene3D" id="2.60.40.150">
    <property type="entry name" value="C2 domain"/>
    <property type="match status" value="1"/>
</dbReference>
<dbReference type="InterPro" id="IPR000008">
    <property type="entry name" value="C2_dom"/>
</dbReference>
<dbReference type="Pfam" id="PF00168">
    <property type="entry name" value="C2"/>
    <property type="match status" value="1"/>
</dbReference>
<dbReference type="Proteomes" id="UP001056012">
    <property type="component" value="Chromosome 4"/>
</dbReference>
<feature type="compositionally biased region" description="Low complexity" evidence="1">
    <location>
        <begin position="368"/>
        <end position="403"/>
    </location>
</feature>
<feature type="compositionally biased region" description="Basic and acidic residues" evidence="1">
    <location>
        <begin position="161"/>
        <end position="173"/>
    </location>
</feature>